<proteinExistence type="predicted"/>
<feature type="non-terminal residue" evidence="3">
    <location>
        <position position="1"/>
    </location>
</feature>
<evidence type="ECO:0000313" key="3">
    <source>
        <dbReference type="EMBL" id="KAG0265885.1"/>
    </source>
</evidence>
<feature type="transmembrane region" description="Helical" evidence="2">
    <location>
        <begin position="898"/>
        <end position="920"/>
    </location>
</feature>
<feature type="compositionally biased region" description="Low complexity" evidence="1">
    <location>
        <begin position="445"/>
        <end position="468"/>
    </location>
</feature>
<organism evidence="3 4">
    <name type="scientific">Linnemannia exigua</name>
    <dbReference type="NCBI Taxonomy" id="604196"/>
    <lineage>
        <taxon>Eukaryota</taxon>
        <taxon>Fungi</taxon>
        <taxon>Fungi incertae sedis</taxon>
        <taxon>Mucoromycota</taxon>
        <taxon>Mortierellomycotina</taxon>
        <taxon>Mortierellomycetes</taxon>
        <taxon>Mortierellales</taxon>
        <taxon>Mortierellaceae</taxon>
        <taxon>Linnemannia</taxon>
    </lineage>
</organism>
<accession>A0AAD4D547</accession>
<keyword evidence="2" id="KW-0812">Transmembrane</keyword>
<evidence type="ECO:0000313" key="4">
    <source>
        <dbReference type="Proteomes" id="UP001194580"/>
    </source>
</evidence>
<dbReference type="AlphaFoldDB" id="A0AAD4D547"/>
<name>A0AAD4D547_9FUNG</name>
<keyword evidence="2" id="KW-0472">Membrane</keyword>
<gene>
    <name evidence="3" type="ORF">BGZ95_003185</name>
</gene>
<reference evidence="3" key="1">
    <citation type="journal article" date="2020" name="Fungal Divers.">
        <title>Resolving the Mortierellaceae phylogeny through synthesis of multi-gene phylogenetics and phylogenomics.</title>
        <authorList>
            <person name="Vandepol N."/>
            <person name="Liber J."/>
            <person name="Desiro A."/>
            <person name="Na H."/>
            <person name="Kennedy M."/>
            <person name="Barry K."/>
            <person name="Grigoriev I.V."/>
            <person name="Miller A.N."/>
            <person name="O'Donnell K."/>
            <person name="Stajich J.E."/>
            <person name="Bonito G."/>
        </authorList>
    </citation>
    <scope>NUCLEOTIDE SEQUENCE</scope>
    <source>
        <strain evidence="3">NRRL 28262</strain>
    </source>
</reference>
<sequence>SLSPGSPSRTRLRPLSVTIDLSPAGPSEPPAYAEQYQLQQVTLSPHETRPSSLSSTRTRQHQQHQYRGSLSFTPEPILSSVAAAGTEVGAGSQSSPSTPIPVSASINLSLSAYRRPFLEEDELPDYISLTETNLPFKLPSARSITYRVSVTQGPAEFQPQQQIGEQESLTSPLNPTLVELQGYQSSAGEAGVSSTAVQGITTSNNPGDGNGTSRDQDGRVDQDVIRQDGAWTMEYWVGDTILYLCYLMDPKMSATTELVPRSRSAYMTDSMPTWSPFTLASSVRPLPPDSDDVTPTVAATTLDGQREGAVTIDMTQVNLQHTESGTRAGASNNASENEEMERVPTGHIRGQPPTINRNRYNMTRPHYTPQQASDNWSFLSRPGISNILSSGRQAPRATPRVVPVESPLARGSTSTGTVLTDGSGTPEPGQVVSTTLPTAEISEHPAGTPAIATATSTTPTTSTTSAEEAVQENAEEQAAVPSTTAQAGSLPGVRHIRINDGYPGEESDTILAHTMTRMGVPRDRQDSQSHAYNNTLTSEFFKLPSFAFVSAEDPQTWLWWSTHHENNLQRCRQEGPNEEVMMWWRTRFDNDAMESRVRRKQIKKDQRLGRRPTENLPIKERWRRFWSLKASIPYRESMEITMRVRGLYYAWREESYNPNEQMDDIQILTSNPPRYFTLVRDDSLVMGQRVKGGPVAEVVIHGDVATGPLAPVVGGYGSGGDVLGLSPSLHAGGGSTHLTETLDAPPYVPIPSIRSDGSSITSNNGNTFMTEVSAATGGPVRSTMASTFIHAVPHDRRSGSSSMRYHLSDSATPAPTIGDERRRSIAPSESVSTSPSDLAVSEQSPSSFSTSLRKRTCTIRVLEGINSEVETFALSTGPRLPELFDLFTDQSVPGPSRAMFICTVIAFGAAFVIAVAVVALTSDLQKRF</sequence>
<dbReference type="Proteomes" id="UP001194580">
    <property type="component" value="Unassembled WGS sequence"/>
</dbReference>
<comment type="caution">
    <text evidence="3">The sequence shown here is derived from an EMBL/GenBank/DDBJ whole genome shotgun (WGS) entry which is preliminary data.</text>
</comment>
<evidence type="ECO:0000256" key="1">
    <source>
        <dbReference type="SAM" id="MobiDB-lite"/>
    </source>
</evidence>
<feature type="region of interest" description="Disordered" evidence="1">
    <location>
        <begin position="318"/>
        <end position="432"/>
    </location>
</feature>
<feature type="region of interest" description="Disordered" evidence="1">
    <location>
        <begin position="444"/>
        <end position="489"/>
    </location>
</feature>
<feature type="region of interest" description="Disordered" evidence="1">
    <location>
        <begin position="189"/>
        <end position="221"/>
    </location>
</feature>
<keyword evidence="2" id="KW-1133">Transmembrane helix</keyword>
<dbReference type="EMBL" id="JAAAIL010001710">
    <property type="protein sequence ID" value="KAG0265885.1"/>
    <property type="molecule type" value="Genomic_DNA"/>
</dbReference>
<evidence type="ECO:0000256" key="2">
    <source>
        <dbReference type="SAM" id="Phobius"/>
    </source>
</evidence>
<feature type="compositionally biased region" description="Polar residues" evidence="1">
    <location>
        <begin position="411"/>
        <end position="423"/>
    </location>
</feature>
<feature type="compositionally biased region" description="Polar residues" evidence="1">
    <location>
        <begin position="827"/>
        <end position="845"/>
    </location>
</feature>
<feature type="compositionally biased region" description="Polar residues" evidence="1">
    <location>
        <begin position="799"/>
        <end position="813"/>
    </location>
</feature>
<feature type="compositionally biased region" description="Polar residues" evidence="1">
    <location>
        <begin position="36"/>
        <end position="45"/>
    </location>
</feature>
<feature type="compositionally biased region" description="Polar residues" evidence="1">
    <location>
        <begin position="368"/>
        <end position="378"/>
    </location>
</feature>
<feature type="region of interest" description="Disordered" evidence="1">
    <location>
        <begin position="795"/>
        <end position="845"/>
    </location>
</feature>
<keyword evidence="4" id="KW-1185">Reference proteome</keyword>
<feature type="region of interest" description="Disordered" evidence="1">
    <location>
        <begin position="1"/>
        <end position="72"/>
    </location>
</feature>
<protein>
    <submittedName>
        <fullName evidence="3">Uncharacterized protein</fullName>
    </submittedName>
</protein>
<feature type="compositionally biased region" description="Polar residues" evidence="1">
    <location>
        <begin position="189"/>
        <end position="213"/>
    </location>
</feature>